<dbReference type="GO" id="GO:0006146">
    <property type="term" value="P:adenine catabolic process"/>
    <property type="evidence" value="ECO:0007669"/>
    <property type="project" value="InterPro"/>
</dbReference>
<keyword evidence="4 6" id="KW-0464">Manganese</keyword>
<dbReference type="PANTHER" id="PTHR11113">
    <property type="entry name" value="N-ACETYLGLUCOSAMINE-6-PHOSPHATE DEACETYLASE"/>
    <property type="match status" value="1"/>
</dbReference>
<dbReference type="Pfam" id="PF13382">
    <property type="entry name" value="Adenine_deam_C"/>
    <property type="match status" value="1"/>
</dbReference>
<evidence type="ECO:0000256" key="3">
    <source>
        <dbReference type="ARBA" id="ARBA00022801"/>
    </source>
</evidence>
<keyword evidence="3 6" id="KW-0378">Hydrolase</keyword>
<dbReference type="InterPro" id="IPR006679">
    <property type="entry name" value="Adenine_deam"/>
</dbReference>
<feature type="domain" description="Amidohydrolase-related" evidence="7">
    <location>
        <begin position="78"/>
        <end position="363"/>
    </location>
</feature>
<dbReference type="PANTHER" id="PTHR11113:SF2">
    <property type="entry name" value="ADENINE DEAMINASE"/>
    <property type="match status" value="1"/>
</dbReference>
<dbReference type="EC" id="3.5.4.2" evidence="2 6"/>
<dbReference type="InterPro" id="IPR006680">
    <property type="entry name" value="Amidohydro-rel"/>
</dbReference>
<dbReference type="Proteomes" id="UP000306509">
    <property type="component" value="Unassembled WGS sequence"/>
</dbReference>
<evidence type="ECO:0000256" key="5">
    <source>
        <dbReference type="ARBA" id="ARBA00047720"/>
    </source>
</evidence>
<evidence type="ECO:0000256" key="1">
    <source>
        <dbReference type="ARBA" id="ARBA00006773"/>
    </source>
</evidence>
<dbReference type="Gene3D" id="3.20.20.140">
    <property type="entry name" value="Metal-dependent hydrolases"/>
    <property type="match status" value="1"/>
</dbReference>
<comment type="caution">
    <text evidence="9">The sequence shown here is derived from an EMBL/GenBank/DDBJ whole genome shotgun (WGS) entry which is preliminary data.</text>
</comment>
<dbReference type="AlphaFoldDB" id="A0A4V6YR12"/>
<dbReference type="Pfam" id="PF01979">
    <property type="entry name" value="Amidohydro_1"/>
    <property type="match status" value="1"/>
</dbReference>
<evidence type="ECO:0000256" key="6">
    <source>
        <dbReference type="HAMAP-Rule" id="MF_01518"/>
    </source>
</evidence>
<comment type="similarity">
    <text evidence="1 6">Belongs to the metallo-dependent hydrolases superfamily. Adenine deaminase family.</text>
</comment>
<comment type="cofactor">
    <cofactor evidence="6">
        <name>Mn(2+)</name>
        <dbReference type="ChEBI" id="CHEBI:29035"/>
    </cofactor>
</comment>
<name>A0A4V6YR12_9FIRM</name>
<dbReference type="GO" id="GO:0000034">
    <property type="term" value="F:adenine deaminase activity"/>
    <property type="evidence" value="ECO:0007669"/>
    <property type="project" value="UniProtKB-UniRule"/>
</dbReference>
<evidence type="ECO:0000256" key="2">
    <source>
        <dbReference type="ARBA" id="ARBA00012782"/>
    </source>
</evidence>
<organism evidence="9 10">
    <name type="scientific">Robinsoniella peoriensis</name>
    <dbReference type="NCBI Taxonomy" id="180332"/>
    <lineage>
        <taxon>Bacteria</taxon>
        <taxon>Bacillati</taxon>
        <taxon>Bacillota</taxon>
        <taxon>Clostridia</taxon>
        <taxon>Lachnospirales</taxon>
        <taxon>Lachnospiraceae</taxon>
        <taxon>Robinsoniella</taxon>
    </lineage>
</organism>
<dbReference type="Gene3D" id="2.30.40.10">
    <property type="entry name" value="Urease, subunit C, domain 1"/>
    <property type="match status" value="1"/>
</dbReference>
<dbReference type="EMBL" id="QGQD01000107">
    <property type="protein sequence ID" value="TLC97987.1"/>
    <property type="molecule type" value="Genomic_DNA"/>
</dbReference>
<dbReference type="SUPFAM" id="SSF51338">
    <property type="entry name" value="Composite domain of metallo-dependent hydrolases"/>
    <property type="match status" value="1"/>
</dbReference>
<evidence type="ECO:0000259" key="7">
    <source>
        <dbReference type="Pfam" id="PF01979"/>
    </source>
</evidence>
<sequence length="601" mass="67300">MENVDLVIRNAKVFNSYLKCFRKADVYVLDGRIYYIDVKDNANIEIEIALEAEGKAKATGNTMAEIAAEKEIDASGYYMIPGLIDIHMHIESSMMTPQTFAGYAGMCGVTTVVSEPHEMANVKGLSGIYEMIADGENAPIDILYGIPSSVPSTNAELETTGGIIDCQAMKELFERKEVVCVGEIMNYRQIIRENDLEITKFLSYLREKDPHFVIEGHCPSLIGLDLAKFLYLGIDGDHTEHSLEEIRQRFENGMFVELQEKMLRPEILEYIRENRLYEQCGFVTDDTMADKLYEEGQLNKVIEEAIRMGFPAEEAIYCGTYTNARRMNLRDRGVLAPGKTADFSLLTGFHRLEPDFVYKNGRLIASKDRAGDNLSGKELHAENGHIFPKDYYHSVHIPALKPEDFQICTQQEAGNVNVRVIEVSNGRTQTSEKIVSMPVRDHKICWEGSGCLLAMVLERYGKNGNIGYGFVTGDCLKEGAAATTYFHDHHNLFVIGENVRDMRVAVERIEELQGGILTAFHGEVSEELPLPVAGILSDKPIEEIGLALKKVRNSLFHLGYRHYNPVMSLCTLGLPVSPALKLTDRGLVDVVKGEIVELVYS</sequence>
<dbReference type="HAMAP" id="MF_01518">
    <property type="entry name" value="Adenine_deamin"/>
    <property type="match status" value="1"/>
</dbReference>
<evidence type="ECO:0000256" key="4">
    <source>
        <dbReference type="ARBA" id="ARBA00023211"/>
    </source>
</evidence>
<feature type="domain" description="Adenine deaminase C-terminal" evidence="8">
    <location>
        <begin position="429"/>
        <end position="592"/>
    </location>
</feature>
<dbReference type="STRING" id="180332.GCA_000797495_01722"/>
<reference evidence="9 10" key="1">
    <citation type="journal article" date="2019" name="Anaerobe">
        <title>Detection of Robinsoniella peoriensis in multiple bone samples of a trauma patient.</title>
        <authorList>
            <person name="Schrottner P."/>
            <person name="Hartwich K."/>
            <person name="Bunk B."/>
            <person name="Schober I."/>
            <person name="Helbig S."/>
            <person name="Rudolph W.W."/>
            <person name="Gunzer F."/>
        </authorList>
    </citation>
    <scope>NUCLEOTIDE SEQUENCE [LARGE SCALE GENOMIC DNA]</scope>
    <source>
        <strain evidence="9 10">DSM 106044</strain>
    </source>
</reference>
<dbReference type="SUPFAM" id="SSF51556">
    <property type="entry name" value="Metallo-dependent hydrolases"/>
    <property type="match status" value="1"/>
</dbReference>
<comment type="catalytic activity">
    <reaction evidence="5 6">
        <text>adenine + H2O + H(+) = hypoxanthine + NH4(+)</text>
        <dbReference type="Rhea" id="RHEA:23688"/>
        <dbReference type="ChEBI" id="CHEBI:15377"/>
        <dbReference type="ChEBI" id="CHEBI:15378"/>
        <dbReference type="ChEBI" id="CHEBI:16708"/>
        <dbReference type="ChEBI" id="CHEBI:17368"/>
        <dbReference type="ChEBI" id="CHEBI:28938"/>
        <dbReference type="EC" id="3.5.4.2"/>
    </reaction>
</comment>
<proteinExistence type="inferred from homology"/>
<dbReference type="RefSeq" id="WP_138004094.1">
    <property type="nucleotide sequence ID" value="NZ_CAUSDN010000023.1"/>
</dbReference>
<dbReference type="InterPro" id="IPR011059">
    <property type="entry name" value="Metal-dep_hydrolase_composite"/>
</dbReference>
<dbReference type="InterPro" id="IPR026912">
    <property type="entry name" value="Adenine_deam_C"/>
</dbReference>
<accession>A0A4V6YR12</accession>
<evidence type="ECO:0000259" key="8">
    <source>
        <dbReference type="Pfam" id="PF13382"/>
    </source>
</evidence>
<gene>
    <name evidence="9" type="primary">adeC_3</name>
    <name evidence="6" type="synonym">ade</name>
    <name evidence="9" type="ORF">DSM106044_05355</name>
</gene>
<evidence type="ECO:0000313" key="10">
    <source>
        <dbReference type="Proteomes" id="UP000306509"/>
    </source>
</evidence>
<dbReference type="InterPro" id="IPR032466">
    <property type="entry name" value="Metal_Hydrolase"/>
</dbReference>
<keyword evidence="10" id="KW-1185">Reference proteome</keyword>
<evidence type="ECO:0000313" key="9">
    <source>
        <dbReference type="EMBL" id="TLC97987.1"/>
    </source>
</evidence>
<protein>
    <recommendedName>
        <fullName evidence="2 6">Adenine deaminase</fullName>
        <shortName evidence="6">Adenase</shortName>
        <shortName evidence="6">Adenine aminase</shortName>
        <ecNumber evidence="2 6">3.5.4.2</ecNumber>
    </recommendedName>
</protein>